<evidence type="ECO:0000313" key="2">
    <source>
        <dbReference type="EMBL" id="GMH22440.1"/>
    </source>
</evidence>
<feature type="region of interest" description="Disordered" evidence="1">
    <location>
        <begin position="41"/>
        <end position="66"/>
    </location>
</feature>
<organism evidence="2 3">
    <name type="scientific">Nepenthes gracilis</name>
    <name type="common">Slender pitcher plant</name>
    <dbReference type="NCBI Taxonomy" id="150966"/>
    <lineage>
        <taxon>Eukaryota</taxon>
        <taxon>Viridiplantae</taxon>
        <taxon>Streptophyta</taxon>
        <taxon>Embryophyta</taxon>
        <taxon>Tracheophyta</taxon>
        <taxon>Spermatophyta</taxon>
        <taxon>Magnoliopsida</taxon>
        <taxon>eudicotyledons</taxon>
        <taxon>Gunneridae</taxon>
        <taxon>Pentapetalae</taxon>
        <taxon>Caryophyllales</taxon>
        <taxon>Nepenthaceae</taxon>
        <taxon>Nepenthes</taxon>
    </lineage>
</organism>
<comment type="caution">
    <text evidence="2">The sequence shown here is derived from an EMBL/GenBank/DDBJ whole genome shotgun (WGS) entry which is preliminary data.</text>
</comment>
<proteinExistence type="predicted"/>
<dbReference type="AlphaFoldDB" id="A0AAD3XZW9"/>
<dbReference type="EMBL" id="BSYO01000024">
    <property type="protein sequence ID" value="GMH22440.1"/>
    <property type="molecule type" value="Genomic_DNA"/>
</dbReference>
<sequence length="197" mass="21639">MASRRKSPNILATKEPESSLEPEIQGLKRADHTSSLLHEFHLPHPWPGGEPERVAQASEAHTTEDVIPFASNSAFATRRVSSRVSSPSAKWRKGGGQRSSHTTSCIPFATQRKEVVRDHTSSPLNSSPSPLRVAAVGSRLTPEDVRIPSLASALMEVVRDHRKSPPEFLHPIGELFGFVERWCGRPISLVDCSRSPV</sequence>
<gene>
    <name evidence="2" type="ORF">Nepgr_024283</name>
</gene>
<keyword evidence="3" id="KW-1185">Reference proteome</keyword>
<evidence type="ECO:0000313" key="3">
    <source>
        <dbReference type="Proteomes" id="UP001279734"/>
    </source>
</evidence>
<name>A0AAD3XZW9_NEPGR</name>
<feature type="region of interest" description="Disordered" evidence="1">
    <location>
        <begin position="80"/>
        <end position="109"/>
    </location>
</feature>
<feature type="region of interest" description="Disordered" evidence="1">
    <location>
        <begin position="1"/>
        <end position="23"/>
    </location>
</feature>
<reference evidence="2" key="1">
    <citation type="submission" date="2023-05" db="EMBL/GenBank/DDBJ databases">
        <title>Nepenthes gracilis genome sequencing.</title>
        <authorList>
            <person name="Fukushima K."/>
        </authorList>
    </citation>
    <scope>NUCLEOTIDE SEQUENCE</scope>
    <source>
        <strain evidence="2">SING2019-196</strain>
    </source>
</reference>
<dbReference type="Proteomes" id="UP001279734">
    <property type="component" value="Unassembled WGS sequence"/>
</dbReference>
<protein>
    <submittedName>
        <fullName evidence="2">Uncharacterized protein</fullName>
    </submittedName>
</protein>
<accession>A0AAD3XZW9</accession>
<evidence type="ECO:0000256" key="1">
    <source>
        <dbReference type="SAM" id="MobiDB-lite"/>
    </source>
</evidence>